<dbReference type="EC" id="7.3.2.7" evidence="8"/>
<dbReference type="Pfam" id="PF17886">
    <property type="entry name" value="ArsA_HSP20"/>
    <property type="match status" value="1"/>
</dbReference>
<dbReference type="InterPro" id="IPR025723">
    <property type="entry name" value="ArsA/GET3_ATPase-like"/>
</dbReference>
<dbReference type="PANTHER" id="PTHR10803:SF3">
    <property type="entry name" value="ATPASE GET3"/>
    <property type="match status" value="1"/>
</dbReference>
<evidence type="ECO:0000256" key="7">
    <source>
        <dbReference type="ARBA" id="ARBA00059736"/>
    </source>
</evidence>
<dbReference type="PANTHER" id="PTHR10803">
    <property type="entry name" value="ARSENICAL PUMP-DRIVING ATPASE ARSENITE-TRANSLOCATING ATPASE"/>
    <property type="match status" value="1"/>
</dbReference>
<gene>
    <name evidence="11" type="ORF">HELGO_WM18231</name>
</gene>
<evidence type="ECO:0000256" key="1">
    <source>
        <dbReference type="ARBA" id="ARBA00011040"/>
    </source>
</evidence>
<evidence type="ECO:0000259" key="10">
    <source>
        <dbReference type="Pfam" id="PF17886"/>
    </source>
</evidence>
<dbReference type="AlphaFoldDB" id="A0A6S6TWH2"/>
<dbReference type="EMBL" id="CACVAQ010000294">
    <property type="protein sequence ID" value="CAA6821090.1"/>
    <property type="molecule type" value="Genomic_DNA"/>
</dbReference>
<dbReference type="CDD" id="cd02035">
    <property type="entry name" value="ArsA"/>
    <property type="match status" value="1"/>
</dbReference>
<dbReference type="InterPro" id="IPR016300">
    <property type="entry name" value="ATPase_ArsA/GET3"/>
</dbReference>
<evidence type="ECO:0000256" key="4">
    <source>
        <dbReference type="ARBA" id="ARBA00022849"/>
    </source>
</evidence>
<evidence type="ECO:0000256" key="2">
    <source>
        <dbReference type="ARBA" id="ARBA00022741"/>
    </source>
</evidence>
<evidence type="ECO:0000313" key="11">
    <source>
        <dbReference type="EMBL" id="CAA6821090.1"/>
    </source>
</evidence>
<keyword evidence="11" id="KW-0378">Hydrolase</keyword>
<dbReference type="InterPro" id="IPR040612">
    <property type="entry name" value="ArsA_HSP20-like"/>
</dbReference>
<dbReference type="Pfam" id="PF02374">
    <property type="entry name" value="ArsA_ATPase"/>
    <property type="match status" value="1"/>
</dbReference>
<accession>A0A6S6TWH2</accession>
<evidence type="ECO:0000256" key="5">
    <source>
        <dbReference type="ARBA" id="ARBA00022967"/>
    </source>
</evidence>
<dbReference type="Gene3D" id="2.60.40.790">
    <property type="match status" value="1"/>
</dbReference>
<dbReference type="GO" id="GO:0016887">
    <property type="term" value="F:ATP hydrolysis activity"/>
    <property type="evidence" value="ECO:0007669"/>
    <property type="project" value="InterPro"/>
</dbReference>
<dbReference type="InterPro" id="IPR027417">
    <property type="entry name" value="P-loop_NTPase"/>
</dbReference>
<dbReference type="GO" id="GO:0005524">
    <property type="term" value="F:ATP binding"/>
    <property type="evidence" value="ECO:0007669"/>
    <property type="project" value="UniProtKB-KW"/>
</dbReference>
<organism evidence="11">
    <name type="scientific">uncultured Aureispira sp</name>
    <dbReference type="NCBI Taxonomy" id="1331704"/>
    <lineage>
        <taxon>Bacteria</taxon>
        <taxon>Pseudomonadati</taxon>
        <taxon>Bacteroidota</taxon>
        <taxon>Saprospiria</taxon>
        <taxon>Saprospirales</taxon>
        <taxon>Saprospiraceae</taxon>
        <taxon>Aureispira</taxon>
        <taxon>environmental samples</taxon>
    </lineage>
</organism>
<dbReference type="FunFam" id="3.40.50.300:FF:001801">
    <property type="entry name" value="Putative arsenical pump-driving ATPase"/>
    <property type="match status" value="1"/>
</dbReference>
<keyword evidence="2" id="KW-0547">Nucleotide-binding</keyword>
<feature type="domain" description="ArsA HSP20-like" evidence="10">
    <location>
        <begin position="324"/>
        <end position="384"/>
    </location>
</feature>
<protein>
    <recommendedName>
        <fullName evidence="8">arsenite-transporting ATPase</fullName>
        <ecNumber evidence="8">7.3.2.7</ecNumber>
    </recommendedName>
</protein>
<dbReference type="NCBIfam" id="TIGR00345">
    <property type="entry name" value="GET3_arsA_TRC40"/>
    <property type="match status" value="1"/>
</dbReference>
<dbReference type="Gene3D" id="3.40.50.300">
    <property type="entry name" value="P-loop containing nucleotide triphosphate hydrolases"/>
    <property type="match status" value="1"/>
</dbReference>
<name>A0A6S6TWH2_9BACT</name>
<reference evidence="11" key="1">
    <citation type="submission" date="2020-01" db="EMBL/GenBank/DDBJ databases">
        <authorList>
            <person name="Meier V. D."/>
            <person name="Meier V D."/>
        </authorList>
    </citation>
    <scope>NUCLEOTIDE SEQUENCE</scope>
    <source>
        <strain evidence="11">HLG_WM_MAG_10</strain>
    </source>
</reference>
<evidence type="ECO:0000256" key="6">
    <source>
        <dbReference type="ARBA" id="ARBA00052296"/>
    </source>
</evidence>
<comment type="catalytic activity">
    <reaction evidence="6">
        <text>arsenite(in) + ATP + H2O = arsenite(out) + ADP + phosphate + H(+)</text>
        <dbReference type="Rhea" id="RHEA:11348"/>
        <dbReference type="ChEBI" id="CHEBI:15377"/>
        <dbReference type="ChEBI" id="CHEBI:15378"/>
        <dbReference type="ChEBI" id="CHEBI:29242"/>
        <dbReference type="ChEBI" id="CHEBI:30616"/>
        <dbReference type="ChEBI" id="CHEBI:43474"/>
        <dbReference type="ChEBI" id="CHEBI:456216"/>
        <dbReference type="EC" id="7.3.2.7"/>
    </reaction>
</comment>
<feature type="domain" description="ArsA/GET3 Anion-transporting ATPase-like" evidence="9">
    <location>
        <begin position="1"/>
        <end position="303"/>
    </location>
</feature>
<evidence type="ECO:0000256" key="3">
    <source>
        <dbReference type="ARBA" id="ARBA00022840"/>
    </source>
</evidence>
<comment type="similarity">
    <text evidence="1">Belongs to the arsA ATPase family.</text>
</comment>
<comment type="function">
    <text evidence="7">Anion-transporting ATPase. Catalyzes the extrusion of arsenite.</text>
</comment>
<dbReference type="GO" id="GO:0015446">
    <property type="term" value="F:ATPase-coupled arsenite transmembrane transporter activity"/>
    <property type="evidence" value="ECO:0007669"/>
    <property type="project" value="UniProtKB-EC"/>
</dbReference>
<dbReference type="SUPFAM" id="SSF52540">
    <property type="entry name" value="P-loop containing nucleoside triphosphate hydrolases"/>
    <property type="match status" value="1"/>
</dbReference>
<evidence type="ECO:0000259" key="9">
    <source>
        <dbReference type="Pfam" id="PF02374"/>
    </source>
</evidence>
<keyword evidence="3" id="KW-0067">ATP-binding</keyword>
<proteinExistence type="inferred from homology"/>
<evidence type="ECO:0000256" key="8">
    <source>
        <dbReference type="ARBA" id="ARBA00066752"/>
    </source>
</evidence>
<keyword evidence="5" id="KW-1278">Translocase</keyword>
<dbReference type="InterPro" id="IPR008978">
    <property type="entry name" value="HSP20-like_chaperone"/>
</dbReference>
<sequence>MRIILFTGKGGVGKTTTAAATALQCAKRGLKTLVVSTDPAHSLSDALNIELQPEPTLITENLWGQEFDVYYSMKKNWESMRHLMLSIFKWRGVDNVVAEELSVLPGMEEASAFLWIEKYYQEQFYDVLIIDSAPTGETLTLLTLPQVMQSWLTKAFPGQKLVIKTVGKILKRTKGIPLEEGYEELQGLFNKLEVVQKIMLNPEICSIRIVANPERMVIQEAKRAYTYLNLYGYNVDAVVVNRILPELAGGVGSVFEQYVQSQGKYLQDIEESFQPLPIFKVEHQGQEVFGLELLEKIGTAIYKEINPAEIFHKESPFKVEEYSDYYKVSMYLPFIGVEEFSLEKYGDELMISIGGRKKSVFLPRFANFLDLDGHAFDDSWLHIRLKKG</sequence>
<keyword evidence="4" id="KW-0059">Arsenical resistance</keyword>